<name>A0A3M7RQD0_BRAPC</name>
<sequence length="133" mass="14533">MNLYFEMTREKLVKETECIECCPTSQAVEFCWTTVRVRLPSVTVQGSNVRVQAYFTEDMPTFDTYERGGVGKRAEADNAASFVFGSADGLLRLRTGGRLIFGSDTVNCCRSSGTQREGLATGAGVLSVGVWVL</sequence>
<dbReference type="AlphaFoldDB" id="A0A3M7RQD0"/>
<organism evidence="1 2">
    <name type="scientific">Brachionus plicatilis</name>
    <name type="common">Marine rotifer</name>
    <name type="synonym">Brachionus muelleri</name>
    <dbReference type="NCBI Taxonomy" id="10195"/>
    <lineage>
        <taxon>Eukaryota</taxon>
        <taxon>Metazoa</taxon>
        <taxon>Spiralia</taxon>
        <taxon>Gnathifera</taxon>
        <taxon>Rotifera</taxon>
        <taxon>Eurotatoria</taxon>
        <taxon>Monogononta</taxon>
        <taxon>Pseudotrocha</taxon>
        <taxon>Ploima</taxon>
        <taxon>Brachionidae</taxon>
        <taxon>Brachionus</taxon>
    </lineage>
</organism>
<keyword evidence="2" id="KW-1185">Reference proteome</keyword>
<evidence type="ECO:0000313" key="1">
    <source>
        <dbReference type="EMBL" id="RNA25545.1"/>
    </source>
</evidence>
<proteinExistence type="predicted"/>
<dbReference type="Proteomes" id="UP000276133">
    <property type="component" value="Unassembled WGS sequence"/>
</dbReference>
<evidence type="ECO:0000313" key="2">
    <source>
        <dbReference type="Proteomes" id="UP000276133"/>
    </source>
</evidence>
<gene>
    <name evidence="1" type="ORF">BpHYR1_017025</name>
</gene>
<dbReference type="EMBL" id="REGN01002906">
    <property type="protein sequence ID" value="RNA25545.1"/>
    <property type="molecule type" value="Genomic_DNA"/>
</dbReference>
<comment type="caution">
    <text evidence="1">The sequence shown here is derived from an EMBL/GenBank/DDBJ whole genome shotgun (WGS) entry which is preliminary data.</text>
</comment>
<protein>
    <submittedName>
        <fullName evidence="1">Uncharacterized protein</fullName>
    </submittedName>
</protein>
<reference evidence="1 2" key="1">
    <citation type="journal article" date="2018" name="Sci. Rep.">
        <title>Genomic signatures of local adaptation to the degree of environmental predictability in rotifers.</title>
        <authorList>
            <person name="Franch-Gras L."/>
            <person name="Hahn C."/>
            <person name="Garcia-Roger E.M."/>
            <person name="Carmona M.J."/>
            <person name="Serra M."/>
            <person name="Gomez A."/>
        </authorList>
    </citation>
    <scope>NUCLEOTIDE SEQUENCE [LARGE SCALE GENOMIC DNA]</scope>
    <source>
        <strain evidence="1">HYR1</strain>
    </source>
</reference>
<accession>A0A3M7RQD0</accession>